<evidence type="ECO:0000313" key="1">
    <source>
        <dbReference type="EMBL" id="EMC92818.1"/>
    </source>
</evidence>
<dbReference type="GeneID" id="19110404"/>
<reference evidence="1 2" key="1">
    <citation type="journal article" date="2012" name="PLoS Pathog.">
        <title>Diverse lifestyles and strategies of plant pathogenesis encoded in the genomes of eighteen Dothideomycetes fungi.</title>
        <authorList>
            <person name="Ohm R.A."/>
            <person name="Feau N."/>
            <person name="Henrissat B."/>
            <person name="Schoch C.L."/>
            <person name="Horwitz B.A."/>
            <person name="Barry K.W."/>
            <person name="Condon B.J."/>
            <person name="Copeland A.C."/>
            <person name="Dhillon B."/>
            <person name="Glaser F."/>
            <person name="Hesse C.N."/>
            <person name="Kosti I."/>
            <person name="LaButti K."/>
            <person name="Lindquist E.A."/>
            <person name="Lucas S."/>
            <person name="Salamov A.A."/>
            <person name="Bradshaw R.E."/>
            <person name="Ciuffetti L."/>
            <person name="Hamelin R.C."/>
            <person name="Kema G.H.J."/>
            <person name="Lawrence C."/>
            <person name="Scott J.A."/>
            <person name="Spatafora J.W."/>
            <person name="Turgeon B.G."/>
            <person name="de Wit P.J.G.M."/>
            <person name="Zhong S."/>
            <person name="Goodwin S.B."/>
            <person name="Grigoriev I.V."/>
        </authorList>
    </citation>
    <scope>NUCLEOTIDE SEQUENCE [LARGE SCALE GENOMIC DNA]</scope>
    <source>
        <strain evidence="1 2">UAMH 10762</strain>
    </source>
</reference>
<name>M2MMZ4_BAUPA</name>
<accession>M2MMZ4</accession>
<keyword evidence="2" id="KW-1185">Reference proteome</keyword>
<dbReference type="HOGENOM" id="CLU_2359374_0_0_1"/>
<organism evidence="1 2">
    <name type="scientific">Baudoinia panamericana (strain UAMH 10762)</name>
    <name type="common">Angels' share fungus</name>
    <name type="synonym">Baudoinia compniacensis (strain UAMH 10762)</name>
    <dbReference type="NCBI Taxonomy" id="717646"/>
    <lineage>
        <taxon>Eukaryota</taxon>
        <taxon>Fungi</taxon>
        <taxon>Dikarya</taxon>
        <taxon>Ascomycota</taxon>
        <taxon>Pezizomycotina</taxon>
        <taxon>Dothideomycetes</taxon>
        <taxon>Dothideomycetidae</taxon>
        <taxon>Mycosphaerellales</taxon>
        <taxon>Teratosphaeriaceae</taxon>
        <taxon>Baudoinia</taxon>
    </lineage>
</organism>
<dbReference type="EMBL" id="KB445561">
    <property type="protein sequence ID" value="EMC92818.1"/>
    <property type="molecule type" value="Genomic_DNA"/>
</dbReference>
<dbReference type="AlphaFoldDB" id="M2MMZ4"/>
<gene>
    <name evidence="1" type="ORF">BAUCODRAFT_263193</name>
</gene>
<dbReference type="Proteomes" id="UP000011761">
    <property type="component" value="Unassembled WGS sequence"/>
</dbReference>
<dbReference type="RefSeq" id="XP_007680131.1">
    <property type="nucleotide sequence ID" value="XM_007681941.1"/>
</dbReference>
<evidence type="ECO:0000313" key="2">
    <source>
        <dbReference type="Proteomes" id="UP000011761"/>
    </source>
</evidence>
<sequence>MQHQSSAQVEVMRVSVRLSLAQCMPPSTHHGTAGCTARRCCTAKETLSHCIWSRSRNYFRVRADSSILALPSQQGPCEAMFRYGGEHRRASPCFPQ</sequence>
<dbReference type="KEGG" id="bcom:BAUCODRAFT_263193"/>
<proteinExistence type="predicted"/>
<protein>
    <submittedName>
        <fullName evidence="1">Uncharacterized protein</fullName>
    </submittedName>
</protein>